<dbReference type="EMBL" id="KN831778">
    <property type="protein sequence ID" value="KIM42388.1"/>
    <property type="molecule type" value="Genomic_DNA"/>
</dbReference>
<accession>A0A0C2XXJ8</accession>
<reference evidence="1 2" key="1">
    <citation type="submission" date="2014-04" db="EMBL/GenBank/DDBJ databases">
        <authorList>
            <consortium name="DOE Joint Genome Institute"/>
            <person name="Kuo A."/>
            <person name="Gay G."/>
            <person name="Dore J."/>
            <person name="Kohler A."/>
            <person name="Nagy L.G."/>
            <person name="Floudas D."/>
            <person name="Copeland A."/>
            <person name="Barry K.W."/>
            <person name="Cichocki N."/>
            <person name="Veneault-Fourrey C."/>
            <person name="LaButti K."/>
            <person name="Lindquist E.A."/>
            <person name="Lipzen A."/>
            <person name="Lundell T."/>
            <person name="Morin E."/>
            <person name="Murat C."/>
            <person name="Sun H."/>
            <person name="Tunlid A."/>
            <person name="Henrissat B."/>
            <person name="Grigoriev I.V."/>
            <person name="Hibbett D.S."/>
            <person name="Martin F."/>
            <person name="Nordberg H.P."/>
            <person name="Cantor M.N."/>
            <person name="Hua S.X."/>
        </authorList>
    </citation>
    <scope>NUCLEOTIDE SEQUENCE [LARGE SCALE GENOMIC DNA]</scope>
    <source>
        <strain evidence="2">h7</strain>
    </source>
</reference>
<reference evidence="2" key="2">
    <citation type="submission" date="2015-01" db="EMBL/GenBank/DDBJ databases">
        <title>Evolutionary Origins and Diversification of the Mycorrhizal Mutualists.</title>
        <authorList>
            <consortium name="DOE Joint Genome Institute"/>
            <consortium name="Mycorrhizal Genomics Consortium"/>
            <person name="Kohler A."/>
            <person name="Kuo A."/>
            <person name="Nagy L.G."/>
            <person name="Floudas D."/>
            <person name="Copeland A."/>
            <person name="Barry K.W."/>
            <person name="Cichocki N."/>
            <person name="Veneault-Fourrey C."/>
            <person name="LaButti K."/>
            <person name="Lindquist E.A."/>
            <person name="Lipzen A."/>
            <person name="Lundell T."/>
            <person name="Morin E."/>
            <person name="Murat C."/>
            <person name="Riley R."/>
            <person name="Ohm R."/>
            <person name="Sun H."/>
            <person name="Tunlid A."/>
            <person name="Henrissat B."/>
            <person name="Grigoriev I.V."/>
            <person name="Hibbett D.S."/>
            <person name="Martin F."/>
        </authorList>
    </citation>
    <scope>NUCLEOTIDE SEQUENCE [LARGE SCALE GENOMIC DNA]</scope>
    <source>
        <strain evidence="2">h7</strain>
    </source>
</reference>
<dbReference type="AlphaFoldDB" id="A0A0C2XXJ8"/>
<name>A0A0C2XXJ8_HEBCY</name>
<organism evidence="1 2">
    <name type="scientific">Hebeloma cylindrosporum</name>
    <dbReference type="NCBI Taxonomy" id="76867"/>
    <lineage>
        <taxon>Eukaryota</taxon>
        <taxon>Fungi</taxon>
        <taxon>Dikarya</taxon>
        <taxon>Basidiomycota</taxon>
        <taxon>Agaricomycotina</taxon>
        <taxon>Agaricomycetes</taxon>
        <taxon>Agaricomycetidae</taxon>
        <taxon>Agaricales</taxon>
        <taxon>Agaricineae</taxon>
        <taxon>Hymenogastraceae</taxon>
        <taxon>Hebeloma</taxon>
    </lineage>
</organism>
<protein>
    <submittedName>
        <fullName evidence="1">Uncharacterized protein</fullName>
    </submittedName>
</protein>
<dbReference type="OrthoDB" id="3063780at2759"/>
<gene>
    <name evidence="1" type="ORF">M413DRAFT_133065</name>
</gene>
<dbReference type="HOGENOM" id="CLU_039517_0_0_1"/>
<evidence type="ECO:0000313" key="1">
    <source>
        <dbReference type="EMBL" id="KIM42388.1"/>
    </source>
</evidence>
<proteinExistence type="predicted"/>
<sequence>MTPMDTYQRQISEQLLLLHELQYSDPNMRDYDDVLRTGRHFRHSDAHPDVRFLDTIALALTTGKPGEVFAAAFDKREQMQLVLAKNGVPTPDDIAAAEELISLIGSPDITNAIPLFSFLIRRCGPNIDKRIHNLHKSVRALQNDFILVLEEYESEADITAEFPLVDLVAEYGDAVPPFATVWANFVGEIINLTAEGLDAGDVLDSTGKYARIYTAAYALKHPRFLKTLVYGYSYSLHRSCRGKAEKLKRRLQKVCQYISGVTDLILQAKRLFPIPHRWVMDTFTGTGEGDITLCDNAYDAVSRALDRSSLSPELVDKLDNSLPSMLQ</sequence>
<keyword evidence="2" id="KW-1185">Reference proteome</keyword>
<evidence type="ECO:0000313" key="2">
    <source>
        <dbReference type="Proteomes" id="UP000053424"/>
    </source>
</evidence>
<dbReference type="Proteomes" id="UP000053424">
    <property type="component" value="Unassembled WGS sequence"/>
</dbReference>